<comment type="caution">
    <text evidence="1">The sequence shown here is derived from an EMBL/GenBank/DDBJ whole genome shotgun (WGS) entry which is preliminary data.</text>
</comment>
<dbReference type="EMBL" id="QDHA01000026">
    <property type="protein sequence ID" value="RCJ08266.1"/>
    <property type="molecule type" value="Genomic_DNA"/>
</dbReference>
<evidence type="ECO:0000313" key="1">
    <source>
        <dbReference type="EMBL" id="RCJ08266.1"/>
    </source>
</evidence>
<dbReference type="Proteomes" id="UP000253501">
    <property type="component" value="Unassembled WGS sequence"/>
</dbReference>
<organism evidence="1 2">
    <name type="scientific">Cupriavidus necator</name>
    <name type="common">Alcaligenes eutrophus</name>
    <name type="synonym">Ralstonia eutropha</name>
    <dbReference type="NCBI Taxonomy" id="106590"/>
    <lineage>
        <taxon>Bacteria</taxon>
        <taxon>Pseudomonadati</taxon>
        <taxon>Pseudomonadota</taxon>
        <taxon>Betaproteobacteria</taxon>
        <taxon>Burkholderiales</taxon>
        <taxon>Burkholderiaceae</taxon>
        <taxon>Cupriavidus</taxon>
    </lineage>
</organism>
<proteinExistence type="predicted"/>
<protein>
    <submittedName>
        <fullName evidence="1">Uncharacterized protein</fullName>
    </submittedName>
</protein>
<sequence>MFLANRFQAHRSIAADGISKMVCADCSGTQTSTSMGLNTRYTHRFVDPNQLKSLTAAYLGLGTVMFS</sequence>
<dbReference type="AlphaFoldDB" id="A0A367PMJ3"/>
<name>A0A367PMJ3_CUPNE</name>
<reference evidence="1 2" key="1">
    <citation type="submission" date="2018-04" db="EMBL/GenBank/DDBJ databases">
        <title>Cupriavidus necator CR12 genome sequencing and assembly.</title>
        <authorList>
            <person name="Ben Fekih I."/>
            <person name="Mazhar H.S."/>
            <person name="Bello S.K."/>
            <person name="Rensing C."/>
        </authorList>
    </citation>
    <scope>NUCLEOTIDE SEQUENCE [LARGE SCALE GENOMIC DNA]</scope>
    <source>
        <strain evidence="1 2">CR12</strain>
    </source>
</reference>
<gene>
    <name evidence="1" type="ORF">DDK22_11535</name>
</gene>
<accession>A0A367PMJ3</accession>
<evidence type="ECO:0000313" key="2">
    <source>
        <dbReference type="Proteomes" id="UP000253501"/>
    </source>
</evidence>